<dbReference type="Pfam" id="PF00356">
    <property type="entry name" value="LacI"/>
    <property type="match status" value="1"/>
</dbReference>
<feature type="domain" description="HTH lacI-type" evidence="5">
    <location>
        <begin position="5"/>
        <end position="59"/>
    </location>
</feature>
<organism evidence="6 7">
    <name type="scientific">candidate division WOR-1 bacterium RIFOXYB2_FULL_37_13</name>
    <dbReference type="NCBI Taxonomy" id="1802579"/>
    <lineage>
        <taxon>Bacteria</taxon>
        <taxon>Bacillati</taxon>
        <taxon>Saganbacteria</taxon>
    </lineage>
</organism>
<dbReference type="InterPro" id="IPR028082">
    <property type="entry name" value="Peripla_BP_I"/>
</dbReference>
<dbReference type="SUPFAM" id="SSF47413">
    <property type="entry name" value="lambda repressor-like DNA-binding domains"/>
    <property type="match status" value="1"/>
</dbReference>
<evidence type="ECO:0000256" key="2">
    <source>
        <dbReference type="ARBA" id="ARBA00023015"/>
    </source>
</evidence>
<comment type="caution">
    <text evidence="6">The sequence shown here is derived from an EMBL/GenBank/DDBJ whole genome shotgun (WGS) entry which is preliminary data.</text>
</comment>
<dbReference type="AlphaFoldDB" id="A0A1F4SDZ0"/>
<dbReference type="PANTHER" id="PTHR30146:SF148">
    <property type="entry name" value="HTH-TYPE TRANSCRIPTIONAL REPRESSOR PURR-RELATED"/>
    <property type="match status" value="1"/>
</dbReference>
<dbReference type="PROSITE" id="PS50932">
    <property type="entry name" value="HTH_LACI_2"/>
    <property type="match status" value="1"/>
</dbReference>
<keyword evidence="2" id="KW-0805">Transcription regulation</keyword>
<evidence type="ECO:0000259" key="5">
    <source>
        <dbReference type="PROSITE" id="PS50932"/>
    </source>
</evidence>
<reference evidence="6 7" key="1">
    <citation type="journal article" date="2016" name="Nat. Commun.">
        <title>Thousands of microbial genomes shed light on interconnected biogeochemical processes in an aquifer system.</title>
        <authorList>
            <person name="Anantharaman K."/>
            <person name="Brown C.T."/>
            <person name="Hug L.A."/>
            <person name="Sharon I."/>
            <person name="Castelle C.J."/>
            <person name="Probst A.J."/>
            <person name="Thomas B.C."/>
            <person name="Singh A."/>
            <person name="Wilkins M.J."/>
            <person name="Karaoz U."/>
            <person name="Brodie E.L."/>
            <person name="Williams K.H."/>
            <person name="Hubbard S.S."/>
            <person name="Banfield J.F."/>
        </authorList>
    </citation>
    <scope>NUCLEOTIDE SEQUENCE [LARGE SCALE GENOMIC DNA]</scope>
</reference>
<dbReference type="CDD" id="cd01392">
    <property type="entry name" value="HTH_LacI"/>
    <property type="match status" value="1"/>
</dbReference>
<keyword evidence="1" id="KW-0678">Repressor</keyword>
<gene>
    <name evidence="6" type="ORF">A2310_03530</name>
</gene>
<name>A0A1F4SDZ0_UNCSA</name>
<keyword evidence="4" id="KW-0804">Transcription</keyword>
<dbReference type="SMART" id="SM00354">
    <property type="entry name" value="HTH_LACI"/>
    <property type="match status" value="1"/>
</dbReference>
<dbReference type="GO" id="GO:0000976">
    <property type="term" value="F:transcription cis-regulatory region binding"/>
    <property type="evidence" value="ECO:0007669"/>
    <property type="project" value="TreeGrafter"/>
</dbReference>
<accession>A0A1F4SDZ0</accession>
<evidence type="ECO:0000313" key="7">
    <source>
        <dbReference type="Proteomes" id="UP000178417"/>
    </source>
</evidence>
<dbReference type="InterPro" id="IPR010982">
    <property type="entry name" value="Lambda_DNA-bd_dom_sf"/>
</dbReference>
<proteinExistence type="predicted"/>
<evidence type="ECO:0000256" key="3">
    <source>
        <dbReference type="ARBA" id="ARBA00023125"/>
    </source>
</evidence>
<evidence type="ECO:0000256" key="4">
    <source>
        <dbReference type="ARBA" id="ARBA00023163"/>
    </source>
</evidence>
<dbReference type="GO" id="GO:0003700">
    <property type="term" value="F:DNA-binding transcription factor activity"/>
    <property type="evidence" value="ECO:0007669"/>
    <property type="project" value="TreeGrafter"/>
</dbReference>
<evidence type="ECO:0000256" key="1">
    <source>
        <dbReference type="ARBA" id="ARBA00022491"/>
    </source>
</evidence>
<dbReference type="SUPFAM" id="SSF53822">
    <property type="entry name" value="Periplasmic binding protein-like I"/>
    <property type="match status" value="1"/>
</dbReference>
<protein>
    <recommendedName>
        <fullName evidence="5">HTH lacI-type domain-containing protein</fullName>
    </recommendedName>
</protein>
<dbReference type="Pfam" id="PF13377">
    <property type="entry name" value="Peripla_BP_3"/>
    <property type="match status" value="1"/>
</dbReference>
<dbReference type="PANTHER" id="PTHR30146">
    <property type="entry name" value="LACI-RELATED TRANSCRIPTIONAL REPRESSOR"/>
    <property type="match status" value="1"/>
</dbReference>
<dbReference type="InterPro" id="IPR046335">
    <property type="entry name" value="LacI/GalR-like_sensor"/>
</dbReference>
<dbReference type="STRING" id="1802579.A2310_03530"/>
<dbReference type="Gene3D" id="1.10.260.40">
    <property type="entry name" value="lambda repressor-like DNA-binding domains"/>
    <property type="match status" value="1"/>
</dbReference>
<dbReference type="Proteomes" id="UP000178417">
    <property type="component" value="Unassembled WGS sequence"/>
</dbReference>
<dbReference type="CDD" id="cd06267">
    <property type="entry name" value="PBP1_LacI_sugar_binding-like"/>
    <property type="match status" value="1"/>
</dbReference>
<sequence length="336" mass="37297">MAKPIRLKEIAKKLGLSPATVSQAFNNPKIINRETRGKILRLCEELGYIRKKHKKGRNNNIGVLGESFYITLGGFYNFVTTGLLKHAKKLGVDTLISSFEEEEETLPTMITKDIVDGVIIIGRFSRDHILQIKQENIPLVLCGNPIPGLELHTVIPDGRSGVYEATKHLIDLSHKKIATITGGQLFDPITSDRLDGYRFALSEAKIRISDNYIATADFYNLQSVEPALEKLLGLDKPPTAIVCACDAIAYTVIELLKGKNLKVPKDISITGFDDISFPKFIETTKPQLTTAHINLEQLGEVAVDILLEIIENPAKAAYRHTMPTQLIVRKTTTSPR</sequence>
<dbReference type="InterPro" id="IPR000843">
    <property type="entry name" value="HTH_LacI"/>
</dbReference>
<dbReference type="EMBL" id="MEUB01000070">
    <property type="protein sequence ID" value="OGC18619.1"/>
    <property type="molecule type" value="Genomic_DNA"/>
</dbReference>
<evidence type="ECO:0000313" key="6">
    <source>
        <dbReference type="EMBL" id="OGC18619.1"/>
    </source>
</evidence>
<dbReference type="Gene3D" id="3.40.50.2300">
    <property type="match status" value="2"/>
</dbReference>
<keyword evidence="3" id="KW-0238">DNA-binding</keyword>